<dbReference type="AlphaFoldDB" id="A0A402D1K9"/>
<dbReference type="EMBL" id="AP025739">
    <property type="protein sequence ID" value="BDI28616.1"/>
    <property type="molecule type" value="Genomic_DNA"/>
</dbReference>
<dbReference type="PANTHER" id="PTHR43156">
    <property type="entry name" value="STAGE II SPORULATION PROTEIN E-RELATED"/>
    <property type="match status" value="1"/>
</dbReference>
<dbReference type="InterPro" id="IPR052016">
    <property type="entry name" value="Bact_Sigma-Reg"/>
</dbReference>
<dbReference type="KEGG" id="ccot:CCAX7_006670"/>
<dbReference type="Gene3D" id="3.60.40.10">
    <property type="entry name" value="PPM-type phosphatase domain"/>
    <property type="match status" value="1"/>
</dbReference>
<organism evidence="2 3">
    <name type="scientific">Capsulimonas corticalis</name>
    <dbReference type="NCBI Taxonomy" id="2219043"/>
    <lineage>
        <taxon>Bacteria</taxon>
        <taxon>Bacillati</taxon>
        <taxon>Armatimonadota</taxon>
        <taxon>Armatimonadia</taxon>
        <taxon>Capsulimonadales</taxon>
        <taxon>Capsulimonadaceae</taxon>
        <taxon>Capsulimonas</taxon>
    </lineage>
</organism>
<evidence type="ECO:0000313" key="2">
    <source>
        <dbReference type="EMBL" id="BDI28616.1"/>
    </source>
</evidence>
<proteinExistence type="predicted"/>
<keyword evidence="1" id="KW-0378">Hydrolase</keyword>
<dbReference type="InterPro" id="IPR001932">
    <property type="entry name" value="PPM-type_phosphatase-like_dom"/>
</dbReference>
<gene>
    <name evidence="2" type="ORF">CCAX7_006670</name>
</gene>
<keyword evidence="3" id="KW-1185">Reference proteome</keyword>
<dbReference type="Pfam" id="PF07228">
    <property type="entry name" value="SpoIIE"/>
    <property type="match status" value="1"/>
</dbReference>
<name>A0A402D1K9_9BACT</name>
<dbReference type="GO" id="GO:0016791">
    <property type="term" value="F:phosphatase activity"/>
    <property type="evidence" value="ECO:0007669"/>
    <property type="project" value="TreeGrafter"/>
</dbReference>
<accession>A0A402D1K9</accession>
<dbReference type="PANTHER" id="PTHR43156:SF2">
    <property type="entry name" value="STAGE II SPORULATION PROTEIN E"/>
    <property type="match status" value="1"/>
</dbReference>
<dbReference type="SMART" id="SM00331">
    <property type="entry name" value="PP2C_SIG"/>
    <property type="match status" value="1"/>
</dbReference>
<sequence length="299" mass="31893">MTQMNTSPVVKPKSRGRLELAVTAGDCGACQTQVDRWTDKVSSQFRDLKGRESRLQDHLRNMVAPVEIEHAPGLDIGVKYEAVTPGLTFGGDFYDVFPIGGHCYAFVVGEAGGEGLEAAEQAVVLRLLVRFALCSTQSPGEAAAQVNRLCVRNGALASSASLFAAVYNTRTGTLIYVNAGHEPALRRRGRTDRVELLARTGPRIGEGPVDDFAERATILGVSDTLAIYTDGLIEHAPRCNPSLGVALLMRRVCCNDSNSAAQLAECVFAGTRGAAPPSLFRDDACLMTVIRTGDPIAEG</sequence>
<dbReference type="Proteomes" id="UP000287394">
    <property type="component" value="Chromosome"/>
</dbReference>
<reference evidence="2 3" key="1">
    <citation type="journal article" date="2019" name="Int. J. Syst. Evol. Microbiol.">
        <title>Capsulimonas corticalis gen. nov., sp. nov., an aerobic capsulated bacterium, of a novel bacterial order, Capsulimonadales ord. nov., of the class Armatimonadia of the phylum Armatimonadetes.</title>
        <authorList>
            <person name="Li J."/>
            <person name="Kudo C."/>
            <person name="Tonouchi A."/>
        </authorList>
    </citation>
    <scope>NUCLEOTIDE SEQUENCE [LARGE SCALE GENOMIC DNA]</scope>
    <source>
        <strain evidence="2 3">AX-7</strain>
    </source>
</reference>
<protein>
    <submittedName>
        <fullName evidence="2">Uncharacterized protein</fullName>
    </submittedName>
</protein>
<dbReference type="InterPro" id="IPR036457">
    <property type="entry name" value="PPM-type-like_dom_sf"/>
</dbReference>
<evidence type="ECO:0000313" key="3">
    <source>
        <dbReference type="Proteomes" id="UP000287394"/>
    </source>
</evidence>
<dbReference type="OrthoDB" id="118142at2"/>
<evidence type="ECO:0000256" key="1">
    <source>
        <dbReference type="ARBA" id="ARBA00022801"/>
    </source>
</evidence>